<gene>
    <name evidence="3" type="ordered locus">Nmlp_1470</name>
</gene>
<protein>
    <submittedName>
        <fullName evidence="3">Uncharacterized protein</fullName>
    </submittedName>
</protein>
<dbReference type="InterPro" id="IPR058283">
    <property type="entry name" value="DUF7977"/>
</dbReference>
<dbReference type="RefSeq" id="WP_015408515.1">
    <property type="nucleotide sequence ID" value="NC_020388.1"/>
</dbReference>
<feature type="compositionally biased region" description="Basic and acidic residues" evidence="1">
    <location>
        <begin position="1"/>
        <end position="14"/>
    </location>
</feature>
<dbReference type="GeneID" id="14650722"/>
<keyword evidence="4" id="KW-1185">Reference proteome</keyword>
<feature type="transmembrane region" description="Helical" evidence="2">
    <location>
        <begin position="39"/>
        <end position="60"/>
    </location>
</feature>
<keyword evidence="2" id="KW-0812">Transmembrane</keyword>
<keyword evidence="2" id="KW-0472">Membrane</keyword>
<dbReference type="KEGG" id="nmo:Nmlp_1470"/>
<dbReference type="AlphaFoldDB" id="M1XNV5"/>
<proteinExistence type="predicted"/>
<dbReference type="eggNOG" id="arCOG06373">
    <property type="taxonomic scope" value="Archaea"/>
</dbReference>
<dbReference type="STRING" id="268739.Nmlp_1470"/>
<dbReference type="EMBL" id="HF582854">
    <property type="protein sequence ID" value="CCQ35672.1"/>
    <property type="molecule type" value="Genomic_DNA"/>
</dbReference>
<accession>M1XNV5</accession>
<dbReference type="Proteomes" id="UP000011867">
    <property type="component" value="Chromosome"/>
</dbReference>
<evidence type="ECO:0000313" key="4">
    <source>
        <dbReference type="Proteomes" id="UP000011867"/>
    </source>
</evidence>
<organism evidence="3 4">
    <name type="scientific">Natronomonas moolapensis (strain DSM 18674 / CECT 7526 / JCM 14361 / 8.8.11)</name>
    <dbReference type="NCBI Taxonomy" id="268739"/>
    <lineage>
        <taxon>Archaea</taxon>
        <taxon>Methanobacteriati</taxon>
        <taxon>Methanobacteriota</taxon>
        <taxon>Stenosarchaea group</taxon>
        <taxon>Halobacteria</taxon>
        <taxon>Halobacteriales</taxon>
        <taxon>Natronomonadaceae</taxon>
        <taxon>Natronomonas</taxon>
    </lineage>
</organism>
<name>M1XNV5_NATM8</name>
<dbReference type="HOGENOM" id="CLU_171555_0_0_2"/>
<sequence length="97" mass="10646">MTDDRGPAAERPERDGEDAGGDSMMIHPDELDRAFDWRGWTLVAAVVVAFLAVPGIIYFYPRAPSAVGLTFWDTYLVLPMIPAVVLGLLAVWATTRP</sequence>
<reference evidence="3 4" key="1">
    <citation type="journal article" date="2013" name="Genome Announc.">
        <title>Genome of the haloarchaeon Natronomonas moolapensis, a neutrophilic member of a previously haloalkaliphilic genus.</title>
        <authorList>
            <person name="Dyall-Smith M.L."/>
            <person name="Pfeiffer F."/>
            <person name="Oberwinkler T."/>
            <person name="Klee K."/>
            <person name="Rampp M."/>
            <person name="Palm P."/>
            <person name="Gross K."/>
            <person name="Schuster S.C."/>
            <person name="Oesterhelt D."/>
        </authorList>
    </citation>
    <scope>NUCLEOTIDE SEQUENCE [LARGE SCALE GENOMIC DNA]</scope>
    <source>
        <strain evidence="4">DSM 18674 / JCM 14361 / 8.8.11</strain>
    </source>
</reference>
<keyword evidence="2" id="KW-1133">Transmembrane helix</keyword>
<dbReference type="Pfam" id="PF25932">
    <property type="entry name" value="DUF7977"/>
    <property type="match status" value="1"/>
</dbReference>
<evidence type="ECO:0000256" key="2">
    <source>
        <dbReference type="SAM" id="Phobius"/>
    </source>
</evidence>
<feature type="transmembrane region" description="Helical" evidence="2">
    <location>
        <begin position="72"/>
        <end position="93"/>
    </location>
</feature>
<evidence type="ECO:0000313" key="3">
    <source>
        <dbReference type="EMBL" id="CCQ35672.1"/>
    </source>
</evidence>
<evidence type="ECO:0000256" key="1">
    <source>
        <dbReference type="SAM" id="MobiDB-lite"/>
    </source>
</evidence>
<feature type="region of interest" description="Disordered" evidence="1">
    <location>
        <begin position="1"/>
        <end position="25"/>
    </location>
</feature>